<dbReference type="NCBIfam" id="NF033510">
    <property type="entry name" value="Ca_tandemer"/>
    <property type="match status" value="3"/>
</dbReference>
<dbReference type="Gene3D" id="2.60.40.10">
    <property type="entry name" value="Immunoglobulins"/>
    <property type="match status" value="3"/>
</dbReference>
<evidence type="ECO:0000259" key="1">
    <source>
        <dbReference type="Pfam" id="PF17936"/>
    </source>
</evidence>
<dbReference type="InterPro" id="IPR041498">
    <property type="entry name" value="Big_6"/>
</dbReference>
<dbReference type="Pfam" id="PF17936">
    <property type="entry name" value="Big_6"/>
    <property type="match status" value="1"/>
</dbReference>
<dbReference type="Pfam" id="PF19077">
    <property type="entry name" value="Big_13"/>
    <property type="match status" value="3"/>
</dbReference>
<sequence length="343" mass="34316">MTSALPDGVYTLTAIAADAAGNSSGVSNSFTFTVDTVPLQPPVVNEILDDVAPVTGPLTDGAFTNDRTLTINGSGENGSTVTIYDNGVAIGTALVTDGVWTFNTPELSEVSHALTFSATDDAGNTTAQTQPIIITVDITAPPAPTVQTVDDDGTRVAGLADPYATVEIHHADGTLVGSAVANGTGEFVVTLSPAQTDGGTLTAIAIDRAGNNGPATNFPASDSGLPAVPAITAIEDDVGSVQGNIAAGGATDDTMPTLRGTTDIGSTVEVFIDGDSAGFATVDARGNWIFEIATPLSESTHYFTVQATNANGPGGLSAPVGITVDLSAPAQPVITSATDDVPA</sequence>
<feature type="domain" description="Bacterial Ig-like" evidence="2">
    <location>
        <begin position="238"/>
        <end position="325"/>
    </location>
</feature>
<feature type="domain" description="Bacterial Ig-like" evidence="2">
    <location>
        <begin position="2"/>
        <end position="36"/>
    </location>
</feature>
<evidence type="ECO:0000313" key="4">
    <source>
        <dbReference type="Proteomes" id="UP000255509"/>
    </source>
</evidence>
<dbReference type="InterPro" id="IPR013783">
    <property type="entry name" value="Ig-like_fold"/>
</dbReference>
<accession>A0A379W5W0</accession>
<organism evidence="3 4">
    <name type="scientific">Salmonella enterica I</name>
    <dbReference type="NCBI Taxonomy" id="59201"/>
    <lineage>
        <taxon>Bacteria</taxon>
        <taxon>Pseudomonadati</taxon>
        <taxon>Pseudomonadota</taxon>
        <taxon>Gammaproteobacteria</taxon>
        <taxon>Enterobacterales</taxon>
        <taxon>Enterobacteriaceae</taxon>
        <taxon>Salmonella</taxon>
    </lineage>
</organism>
<name>A0A379W5W0_SALET</name>
<dbReference type="InterPro" id="IPR044016">
    <property type="entry name" value="Big_13"/>
</dbReference>
<dbReference type="Gene3D" id="3.30.420.430">
    <property type="match status" value="1"/>
</dbReference>
<reference evidence="3 4" key="1">
    <citation type="submission" date="2018-06" db="EMBL/GenBank/DDBJ databases">
        <authorList>
            <consortium name="Pathogen Informatics"/>
            <person name="Doyle S."/>
        </authorList>
    </citation>
    <scope>NUCLEOTIDE SEQUENCE [LARGE SCALE GENOMIC DNA]</scope>
    <source>
        <strain evidence="3 4">NCTC8258</strain>
    </source>
</reference>
<gene>
    <name evidence="3" type="ORF">NCTC8258_01716</name>
</gene>
<evidence type="ECO:0000259" key="2">
    <source>
        <dbReference type="Pfam" id="PF19077"/>
    </source>
</evidence>
<proteinExistence type="predicted"/>
<evidence type="ECO:0000313" key="3">
    <source>
        <dbReference type="EMBL" id="SUH14046.1"/>
    </source>
</evidence>
<feature type="domain" description="Bacterial Ig" evidence="1">
    <location>
        <begin position="140"/>
        <end position="222"/>
    </location>
</feature>
<dbReference type="Proteomes" id="UP000255509">
    <property type="component" value="Unassembled WGS sequence"/>
</dbReference>
<dbReference type="AlphaFoldDB" id="A0A379W5W0"/>
<protein>
    <submittedName>
        <fullName evidence="3">VCBS repeat-containing protein</fullName>
    </submittedName>
</protein>
<feature type="domain" description="Bacterial Ig-like" evidence="2">
    <location>
        <begin position="56"/>
        <end position="137"/>
    </location>
</feature>
<dbReference type="EMBL" id="UGXS01000004">
    <property type="protein sequence ID" value="SUH14046.1"/>
    <property type="molecule type" value="Genomic_DNA"/>
</dbReference>